<dbReference type="Proteomes" id="UP001285263">
    <property type="component" value="Unassembled WGS sequence"/>
</dbReference>
<feature type="region of interest" description="Disordered" evidence="1">
    <location>
        <begin position="69"/>
        <end position="364"/>
    </location>
</feature>
<accession>A0ABU5DGV7</accession>
<feature type="compositionally biased region" description="Low complexity" evidence="1">
    <location>
        <begin position="186"/>
        <end position="199"/>
    </location>
</feature>
<keyword evidence="3" id="KW-1185">Reference proteome</keyword>
<proteinExistence type="predicted"/>
<feature type="compositionally biased region" description="Pro residues" evidence="1">
    <location>
        <begin position="135"/>
        <end position="152"/>
    </location>
</feature>
<feature type="compositionally biased region" description="Low complexity" evidence="1">
    <location>
        <begin position="211"/>
        <end position="231"/>
    </location>
</feature>
<gene>
    <name evidence="2" type="ORF">SNE35_13455</name>
</gene>
<dbReference type="RefSeq" id="WP_320423426.1">
    <property type="nucleotide sequence ID" value="NZ_JAXCLA010000004.1"/>
</dbReference>
<feature type="compositionally biased region" description="Basic and acidic residues" evidence="1">
    <location>
        <begin position="347"/>
        <end position="364"/>
    </location>
</feature>
<evidence type="ECO:0000313" key="2">
    <source>
        <dbReference type="EMBL" id="MDY0745521.1"/>
    </source>
</evidence>
<reference evidence="2 3" key="1">
    <citation type="submission" date="2023-11" db="EMBL/GenBank/DDBJ databases">
        <title>Paucibacter sp. nov., isolated from fresh soil in Korea.</title>
        <authorList>
            <person name="Le N.T.T."/>
        </authorList>
    </citation>
    <scope>NUCLEOTIDE SEQUENCE [LARGE SCALE GENOMIC DNA]</scope>
    <source>
        <strain evidence="2 3">R3-3</strain>
    </source>
</reference>
<evidence type="ECO:0008006" key="4">
    <source>
        <dbReference type="Google" id="ProtNLM"/>
    </source>
</evidence>
<feature type="compositionally biased region" description="Pro residues" evidence="1">
    <location>
        <begin position="200"/>
        <end position="210"/>
    </location>
</feature>
<feature type="compositionally biased region" description="Polar residues" evidence="1">
    <location>
        <begin position="232"/>
        <end position="244"/>
    </location>
</feature>
<protein>
    <recommendedName>
        <fullName evidence="4">ESPR domain-containing protein</fullName>
    </recommendedName>
</protein>
<organism evidence="2 3">
    <name type="scientific">Roseateles agri</name>
    <dbReference type="NCBI Taxonomy" id="3098619"/>
    <lineage>
        <taxon>Bacteria</taxon>
        <taxon>Pseudomonadati</taxon>
        <taxon>Pseudomonadota</taxon>
        <taxon>Betaproteobacteria</taxon>
        <taxon>Burkholderiales</taxon>
        <taxon>Sphaerotilaceae</taxon>
        <taxon>Roseateles</taxon>
    </lineage>
</organism>
<name>A0ABU5DGV7_9BURK</name>
<dbReference type="PRINTS" id="PR01217">
    <property type="entry name" value="PRICHEXTENSN"/>
</dbReference>
<comment type="caution">
    <text evidence="2">The sequence shown here is derived from an EMBL/GenBank/DDBJ whole genome shotgun (WGS) entry which is preliminary data.</text>
</comment>
<evidence type="ECO:0000256" key="1">
    <source>
        <dbReference type="SAM" id="MobiDB-lite"/>
    </source>
</evidence>
<dbReference type="EMBL" id="JAXCLA010000004">
    <property type="protein sequence ID" value="MDY0745521.1"/>
    <property type="molecule type" value="Genomic_DNA"/>
</dbReference>
<evidence type="ECO:0000313" key="3">
    <source>
        <dbReference type="Proteomes" id="UP001285263"/>
    </source>
</evidence>
<sequence>MILALPRRGPTISVWPPLPLPRTRLGQCLALALLLHLWLVLTIGTAPGGSAAPGEGVWGRLNTALSITLTGPPSPAVETPPQAAPIPVDSGPTGAAPKRRQGGSVRPVQRPAPSPGAAELGRWNATPAEQLNGPAPEPEAPAPVPAAAPEPEPTIRTQEAAPVTVQRLQKPALPAPSRSSTDNKSAPDLLKPLPAAAPVEAPPAPVPAPPDLRTLPEPEAIPARRAPAELPQTITPPALQSQPLSAPKAQPQVTAPVAPINPGVTPQVAPGAAPSANTSQPAAPSLVPALPPVGAPDAGTQRGHDVATSPSASASSPRTPLDLRMPVNRPVARQGGDSMLNLMPHPPDAKAKLGEDMKKAGRGDCRDEHAANGLLAVVPLAVDTARDKGCKW</sequence>